<dbReference type="InterPro" id="IPR052341">
    <property type="entry name" value="LOG_family_nucleotidases"/>
</dbReference>
<feature type="region of interest" description="Disordered" evidence="1">
    <location>
        <begin position="1"/>
        <end position="74"/>
    </location>
</feature>
<keyword evidence="3" id="KW-1185">Reference proteome</keyword>
<dbReference type="InterPro" id="IPR005269">
    <property type="entry name" value="LOG"/>
</dbReference>
<evidence type="ECO:0000256" key="1">
    <source>
        <dbReference type="SAM" id="MobiDB-lite"/>
    </source>
</evidence>
<evidence type="ECO:0008006" key="4">
    <source>
        <dbReference type="Google" id="ProtNLM"/>
    </source>
</evidence>
<proteinExistence type="predicted"/>
<protein>
    <recommendedName>
        <fullName evidence="4">Cytokinin riboside 5'-monophosphate phosphoribohydrolase</fullName>
    </recommendedName>
</protein>
<dbReference type="RefSeq" id="WP_006215784.1">
    <property type="nucleotide sequence ID" value="NZ_ANHZ02000032.1"/>
</dbReference>
<dbReference type="InterPro" id="IPR031100">
    <property type="entry name" value="LOG_fam"/>
</dbReference>
<evidence type="ECO:0000313" key="2">
    <source>
        <dbReference type="EMBL" id="EME35551.1"/>
    </source>
</evidence>
<dbReference type="PANTHER" id="PTHR43393">
    <property type="entry name" value="CYTOKININ RIBOSIDE 5'-MONOPHOSPHATE PHOSPHORIBOHYDROLASE"/>
    <property type="match status" value="1"/>
</dbReference>
<accession>M2X8U5</accession>
<dbReference type="GO" id="GO:0016787">
    <property type="term" value="F:hydrolase activity"/>
    <property type="evidence" value="ECO:0007669"/>
    <property type="project" value="InterPro"/>
</dbReference>
<name>M2X8U5_9MICC</name>
<dbReference type="Proteomes" id="UP000009877">
    <property type="component" value="Unassembled WGS sequence"/>
</dbReference>
<evidence type="ECO:0000313" key="3">
    <source>
        <dbReference type="Proteomes" id="UP000009877"/>
    </source>
</evidence>
<dbReference type="GO" id="GO:0009691">
    <property type="term" value="P:cytokinin biosynthetic process"/>
    <property type="evidence" value="ECO:0007669"/>
    <property type="project" value="InterPro"/>
</dbReference>
<organism evidence="2 3">
    <name type="scientific">Kocuria palustris PEL</name>
    <dbReference type="NCBI Taxonomy" id="1236550"/>
    <lineage>
        <taxon>Bacteria</taxon>
        <taxon>Bacillati</taxon>
        <taxon>Actinomycetota</taxon>
        <taxon>Actinomycetes</taxon>
        <taxon>Micrococcales</taxon>
        <taxon>Micrococcaceae</taxon>
        <taxon>Kocuria</taxon>
    </lineage>
</organism>
<feature type="compositionally biased region" description="Basic and acidic residues" evidence="1">
    <location>
        <begin position="46"/>
        <end position="59"/>
    </location>
</feature>
<dbReference type="Pfam" id="PF03641">
    <property type="entry name" value="Lysine_decarbox"/>
    <property type="match status" value="1"/>
</dbReference>
<sequence>MSHSDPRASDRRESAQDLPGEDQPVSSSAERPATRPSRFKGPIVLRGREAHRRTSDQRLLEQGGPQDFGHDDDFTRTDPWRIMRIQSEFVDGFDTLARLGPAVTVFGSARVPEGAADYDLAREVGRALGRAGYTVITGGGPGIMEAANRGAHDVEAPSVGLGIELPHEQSLNPYIDLGINFRYFFVRKTMFAKYSHGFIALPGGFGTLDELFECLTLVQTGKMTRFPVVLMGVAFWTPLLEWIRGSLVEQGMVSPDDPDLVRLTDSAEEAVRIMREAHDRFTREAEHRADLGGYDQAPFGDFDDDGRAGRW</sequence>
<dbReference type="AlphaFoldDB" id="M2X8U5"/>
<dbReference type="Gene3D" id="3.40.50.450">
    <property type="match status" value="1"/>
</dbReference>
<gene>
    <name evidence="2" type="ORF">C884_01686</name>
</gene>
<comment type="caution">
    <text evidence="2">The sequence shown here is derived from an EMBL/GenBank/DDBJ whole genome shotgun (WGS) entry which is preliminary data.</text>
</comment>
<dbReference type="NCBIfam" id="TIGR00730">
    <property type="entry name" value="Rossman fold protein, TIGR00730 family"/>
    <property type="match status" value="1"/>
</dbReference>
<dbReference type="FunFam" id="3.40.50.450:FF:000011">
    <property type="entry name" value="TIGR00730 family Rossman fold protein"/>
    <property type="match status" value="1"/>
</dbReference>
<dbReference type="EMBL" id="ANHZ02000032">
    <property type="protein sequence ID" value="EME35551.1"/>
    <property type="molecule type" value="Genomic_DNA"/>
</dbReference>
<dbReference type="SUPFAM" id="SSF102405">
    <property type="entry name" value="MCP/YpsA-like"/>
    <property type="match status" value="1"/>
</dbReference>
<reference evidence="2 3" key="1">
    <citation type="journal article" date="2014" name="Genome Announc.">
        <title>Draft Genome Sequence of Kocuria palustris PEL.</title>
        <authorList>
            <person name="Sharma G."/>
            <person name="Khatri I."/>
            <person name="Subramanian S."/>
        </authorList>
    </citation>
    <scope>NUCLEOTIDE SEQUENCE [LARGE SCALE GENOMIC DNA]</scope>
    <source>
        <strain evidence="2 3">PEL</strain>
    </source>
</reference>
<dbReference type="PANTHER" id="PTHR43393:SF2">
    <property type="entry name" value="CYTOKININ RIBOSIDE 5'-MONOPHOSPHATE PHOSPHORIBOHYDROLASE"/>
    <property type="match status" value="1"/>
</dbReference>
<dbReference type="GO" id="GO:0005829">
    <property type="term" value="C:cytosol"/>
    <property type="evidence" value="ECO:0007669"/>
    <property type="project" value="TreeGrafter"/>
</dbReference>
<feature type="compositionally biased region" description="Basic and acidic residues" evidence="1">
    <location>
        <begin position="1"/>
        <end position="15"/>
    </location>
</feature>
<dbReference type="STRING" id="71999.KPaMU14_03465"/>